<dbReference type="InterPro" id="IPR036008">
    <property type="entry name" value="Aconitase_4Fe-4S_dom"/>
</dbReference>
<evidence type="ECO:0000313" key="20">
    <source>
        <dbReference type="EMBL" id="KEP52642.1"/>
    </source>
</evidence>
<dbReference type="AlphaFoldDB" id="A0A074SRL1"/>
<evidence type="ECO:0000256" key="17">
    <source>
        <dbReference type="RuleBase" id="RU362038"/>
    </source>
</evidence>
<gene>
    <name evidence="20" type="ORF">V565_042510</name>
</gene>
<evidence type="ECO:0000256" key="9">
    <source>
        <dbReference type="ARBA" id="ARBA00022946"/>
    </source>
</evidence>
<dbReference type="InterPro" id="IPR036378">
    <property type="entry name" value="FAS1_dom_sf"/>
</dbReference>
<keyword evidence="21" id="KW-1185">Reference proteome</keyword>
<comment type="cofactor">
    <cofactor evidence="17">
        <name>[4Fe-4S] cluster</name>
        <dbReference type="ChEBI" id="CHEBI:49883"/>
    </cofactor>
    <text evidence="17">Binds 1 [4Fe-4S] cluster per subunit.</text>
</comment>
<evidence type="ECO:0000256" key="13">
    <source>
        <dbReference type="ARBA" id="ARBA00023154"/>
    </source>
</evidence>
<keyword evidence="10 17" id="KW-0408">Iron</keyword>
<dbReference type="EC" id="4.2.1.36" evidence="5 17"/>
<comment type="catalytic activity">
    <reaction evidence="15 17">
        <text>(2R,3S)-homoisocitrate = cis-homoaconitate + H2O</text>
        <dbReference type="Rhea" id="RHEA:15485"/>
        <dbReference type="ChEBI" id="CHEBI:15377"/>
        <dbReference type="ChEBI" id="CHEBI:15404"/>
        <dbReference type="ChEBI" id="CHEBI:58174"/>
        <dbReference type="EC" id="4.2.1.36"/>
    </reaction>
</comment>
<keyword evidence="9 17" id="KW-0809">Transit peptide</keyword>
<evidence type="ECO:0000256" key="10">
    <source>
        <dbReference type="ARBA" id="ARBA00023004"/>
    </source>
</evidence>
<dbReference type="STRING" id="1423351.A0A074SRL1"/>
<evidence type="ECO:0000256" key="16">
    <source>
        <dbReference type="ARBA" id="ARBA00032706"/>
    </source>
</evidence>
<dbReference type="PRINTS" id="PR00415">
    <property type="entry name" value="ACONITASE"/>
</dbReference>
<comment type="pathway">
    <text evidence="3 17">Amino-acid biosynthesis; L-lysine biosynthesis via AAA pathway; L-alpha-aminoadipate from 2-oxoglutarate: step 3/5.</text>
</comment>
<evidence type="ECO:0000256" key="11">
    <source>
        <dbReference type="ARBA" id="ARBA00023014"/>
    </source>
</evidence>
<dbReference type="OrthoDB" id="10262323at2759"/>
<keyword evidence="7 17" id="KW-0028">Amino-acid biosynthesis</keyword>
<dbReference type="Gene3D" id="3.30.499.10">
    <property type="entry name" value="Aconitase, domain 3"/>
    <property type="match status" value="2"/>
</dbReference>
<dbReference type="GO" id="GO:0004409">
    <property type="term" value="F:homoaconitate hydratase activity"/>
    <property type="evidence" value="ECO:0007669"/>
    <property type="project" value="UniProtKB-UniRule"/>
</dbReference>
<feature type="domain" description="FAS1" evidence="19">
    <location>
        <begin position="861"/>
        <end position="994"/>
    </location>
</feature>
<dbReference type="SMART" id="SM00554">
    <property type="entry name" value="FAS1"/>
    <property type="match status" value="2"/>
</dbReference>
<dbReference type="SUPFAM" id="SSF52016">
    <property type="entry name" value="LeuD/IlvD-like"/>
    <property type="match status" value="1"/>
</dbReference>
<dbReference type="PROSITE" id="PS00450">
    <property type="entry name" value="ACONITASE_1"/>
    <property type="match status" value="1"/>
</dbReference>
<dbReference type="Proteomes" id="UP000027456">
    <property type="component" value="Unassembled WGS sequence"/>
</dbReference>
<keyword evidence="14 17" id="KW-0456">Lyase</keyword>
<dbReference type="InterPro" id="IPR015928">
    <property type="entry name" value="Aconitase/3IPM_dehydase_swvl"/>
</dbReference>
<evidence type="ECO:0000256" key="2">
    <source>
        <dbReference type="ARBA" id="ARBA00004173"/>
    </source>
</evidence>
<keyword evidence="18" id="KW-0472">Membrane</keyword>
<dbReference type="Pfam" id="PF00694">
    <property type="entry name" value="Aconitase_C"/>
    <property type="match status" value="1"/>
</dbReference>
<keyword evidence="18" id="KW-1133">Transmembrane helix</keyword>
<dbReference type="InterPro" id="IPR015931">
    <property type="entry name" value="Acnase/IPM_dHydase_lsu_aba_1/3"/>
</dbReference>
<keyword evidence="18" id="KW-0812">Transmembrane</keyword>
<dbReference type="InterPro" id="IPR000782">
    <property type="entry name" value="FAS1_domain"/>
</dbReference>
<dbReference type="UniPathway" id="UPA00033">
    <property type="reaction ID" value="UER01027"/>
</dbReference>
<comment type="subcellular location">
    <subcellularLocation>
        <location evidence="2 17">Mitochondrion</location>
    </subcellularLocation>
</comment>
<evidence type="ECO:0000256" key="14">
    <source>
        <dbReference type="ARBA" id="ARBA00023239"/>
    </source>
</evidence>
<evidence type="ECO:0000313" key="21">
    <source>
        <dbReference type="Proteomes" id="UP000027456"/>
    </source>
</evidence>
<dbReference type="PROSITE" id="PS01244">
    <property type="entry name" value="ACONITASE_2"/>
    <property type="match status" value="1"/>
</dbReference>
<name>A0A074SRL1_9AGAM</name>
<evidence type="ECO:0000256" key="8">
    <source>
        <dbReference type="ARBA" id="ARBA00022723"/>
    </source>
</evidence>
<dbReference type="PANTHER" id="PTHR43822:SF2">
    <property type="entry name" value="HOMOACONITASE, MITOCHONDRIAL"/>
    <property type="match status" value="1"/>
</dbReference>
<dbReference type="GO" id="GO:0051539">
    <property type="term" value="F:4 iron, 4 sulfur cluster binding"/>
    <property type="evidence" value="ECO:0007669"/>
    <property type="project" value="UniProtKB-UniRule"/>
</dbReference>
<keyword evidence="8 17" id="KW-0479">Metal-binding</keyword>
<proteinExistence type="inferred from homology"/>
<evidence type="ECO:0000256" key="12">
    <source>
        <dbReference type="ARBA" id="ARBA00023128"/>
    </source>
</evidence>
<dbReference type="EMBL" id="AZST01000095">
    <property type="protein sequence ID" value="KEP52642.1"/>
    <property type="molecule type" value="Genomic_DNA"/>
</dbReference>
<comment type="similarity">
    <text evidence="4 17">Belongs to the aconitase/IPM isomerase family.</text>
</comment>
<accession>A0A074SRL1</accession>
<protein>
    <recommendedName>
        <fullName evidence="6 17">Homoaconitase, mitochondrial</fullName>
        <ecNumber evidence="5 17">4.2.1.36</ecNumber>
    </recommendedName>
    <alternativeName>
        <fullName evidence="16 17">Homoaconitate hydratase</fullName>
    </alternativeName>
</protein>
<dbReference type="SUPFAM" id="SSF82153">
    <property type="entry name" value="FAS1 domain"/>
    <property type="match status" value="2"/>
</dbReference>
<dbReference type="InterPro" id="IPR001030">
    <property type="entry name" value="Acoase/IPM_deHydtase_lsu_aba"/>
</dbReference>
<dbReference type="Gene3D" id="2.30.180.10">
    <property type="entry name" value="FAS1 domain"/>
    <property type="match status" value="2"/>
</dbReference>
<dbReference type="GO" id="GO:0046872">
    <property type="term" value="F:metal ion binding"/>
    <property type="evidence" value="ECO:0007669"/>
    <property type="project" value="UniProtKB-UniRule"/>
</dbReference>
<dbReference type="PROSITE" id="PS50213">
    <property type="entry name" value="FAS1"/>
    <property type="match status" value="2"/>
</dbReference>
<evidence type="ECO:0000256" key="15">
    <source>
        <dbReference type="ARBA" id="ARBA00029338"/>
    </source>
</evidence>
<evidence type="ECO:0000256" key="7">
    <source>
        <dbReference type="ARBA" id="ARBA00022605"/>
    </source>
</evidence>
<dbReference type="GO" id="GO:0019878">
    <property type="term" value="P:lysine biosynthetic process via aminoadipic acid"/>
    <property type="evidence" value="ECO:0007669"/>
    <property type="project" value="UniProtKB-UniRule"/>
</dbReference>
<feature type="transmembrane region" description="Helical" evidence="18">
    <location>
        <begin position="1049"/>
        <end position="1069"/>
    </location>
</feature>
<evidence type="ECO:0000256" key="1">
    <source>
        <dbReference type="ARBA" id="ARBA00003422"/>
    </source>
</evidence>
<dbReference type="HOGENOM" id="CLU_287727_0_0_1"/>
<organism evidence="20 21">
    <name type="scientific">Rhizoctonia solani 123E</name>
    <dbReference type="NCBI Taxonomy" id="1423351"/>
    <lineage>
        <taxon>Eukaryota</taxon>
        <taxon>Fungi</taxon>
        <taxon>Dikarya</taxon>
        <taxon>Basidiomycota</taxon>
        <taxon>Agaricomycotina</taxon>
        <taxon>Agaricomycetes</taxon>
        <taxon>Cantharellales</taxon>
        <taxon>Ceratobasidiaceae</taxon>
        <taxon>Rhizoctonia</taxon>
    </lineage>
</organism>
<evidence type="ECO:0000256" key="5">
    <source>
        <dbReference type="ARBA" id="ARBA00012022"/>
    </source>
</evidence>
<feature type="domain" description="FAS1" evidence="19">
    <location>
        <begin position="703"/>
        <end position="859"/>
    </location>
</feature>
<dbReference type="InterPro" id="IPR000573">
    <property type="entry name" value="AconitaseA/IPMdHydase_ssu_swvl"/>
</dbReference>
<evidence type="ECO:0000256" key="4">
    <source>
        <dbReference type="ARBA" id="ARBA00007185"/>
    </source>
</evidence>
<dbReference type="InterPro" id="IPR050067">
    <property type="entry name" value="IPM_dehydratase_rel_enz"/>
</dbReference>
<keyword evidence="11 17" id="KW-0411">Iron-sulfur</keyword>
<comment type="function">
    <text evidence="1 17">Catalyzes the reversible hydration of cis-homoaconitate to (2R,3S)-homoisocitrate, a step in the alpha-aminoadipate pathway for lysine biosynthesis.</text>
</comment>
<evidence type="ECO:0000256" key="6">
    <source>
        <dbReference type="ARBA" id="ARBA00021560"/>
    </source>
</evidence>
<dbReference type="PANTHER" id="PTHR43822">
    <property type="entry name" value="HOMOACONITASE, MITOCHONDRIAL-RELATED"/>
    <property type="match status" value="1"/>
</dbReference>
<dbReference type="Gene3D" id="3.20.19.10">
    <property type="entry name" value="Aconitase, domain 4"/>
    <property type="match status" value="1"/>
</dbReference>
<dbReference type="SUPFAM" id="SSF53732">
    <property type="entry name" value="Aconitase iron-sulfur domain"/>
    <property type="match status" value="1"/>
</dbReference>
<dbReference type="InterPro" id="IPR018136">
    <property type="entry name" value="Aconitase_4Fe-4S_BS"/>
</dbReference>
<dbReference type="Pfam" id="PF02469">
    <property type="entry name" value="Fasciclin"/>
    <property type="match status" value="2"/>
</dbReference>
<dbReference type="Pfam" id="PF00330">
    <property type="entry name" value="Aconitase"/>
    <property type="match status" value="1"/>
</dbReference>
<dbReference type="InterPro" id="IPR004418">
    <property type="entry name" value="Homoaconitase_mito"/>
</dbReference>
<keyword evidence="13 17" id="KW-0457">Lysine biosynthesis</keyword>
<comment type="caution">
    <text evidence="20">The sequence shown here is derived from an EMBL/GenBank/DDBJ whole genome shotgun (WGS) entry which is preliminary data.</text>
</comment>
<dbReference type="NCBIfam" id="TIGR00139">
    <property type="entry name" value="h_aconitase"/>
    <property type="match status" value="1"/>
</dbReference>
<keyword evidence="12 17" id="KW-0496">Mitochondrion</keyword>
<sequence>MLPRPARFRQAQREFRRGLATVLQTGAVPQTYIEKIVQKYAVGLPPGKQVRAGDYVMIQPEHCMTHDNTGPVISKFKSLGATRIHDPRQPVFTIDHDVQNKTSKNLQKYAAIEAFGRTHGIDFYGAGRGIGHQVLVEEGYAFPHTLVVASDSHSNMYGGVGCVGTPVVRTDAAALWATGKTWWQVPRMIKVELKGKLAPGVTGKDIIVALCGLFNKDEVLNAAIEFHGDGIEALGIDERLAVANMTTEWGALAGVFPVDEPLLDWYKNAVDKMALRTFSGASSSLPPPPEHSRLNETRLNFIRSNPIRPDQGAEYSSHLTLNLSTLVPYVSGPNSVKVATALPKLAQENIKINKAYLVSCTNARASDLKAAAQVVKGHKIAPGVEFYFAAASSKVQADAEKAGDWGALLSAGAKPLPAGCGPCIGLGTGLLEPGEVGISATNRNYKGRMGSPQAQAYLASPAVVAASAIRGVICGPDSLDMNALPQNETPVFTSSAPAPASGASTATLSAEPLVDGFPRSFGGPIMFAPQDNLNTDGIYPGKYTYQDDITLERQAEVVMENYDPEFAKTVAGVRSGGKTVVLVSGYNFGTGSSREQAATALKAAGVPLVIAGSFGDIFKRNSINNGLVCMECPELVADLTEQYAKSGARGHGGVNGELTVQPGWEINVDMENGRIKVKQSDEVLREYQTRPVGPSVQELWNANGTYMTGLLGALNGLGLTSLVNVASSLANDTNGMALLAQLAQGSKTVFAPNNEAFGRVPQNVSSNTALLSSILSYHIAEGRYNASDFAREPSHTIVRTYLNDSSLVNLGGGRGQVLVVERDDGNDNDVNILTLTDDVDVDRTATYENLIIHVIDDVLTPPGTISATATAANLSALVGALQTANLVAPLEAAQGITIFAPTNQAFTAALAALGAQAQNASVISAVLANHVINGTTVYSTGLTAQSFASAGGQAFSFSTNATGSYVTSGASSARIVRADIPVRNGVVHLIDNVLANTASNPEAAASAAVSQSSVAATATSIPAATNAGGSSPTPSNNASIRTAGGLPSAAALFSIVATGMGALLGGMLVF</sequence>
<evidence type="ECO:0000259" key="19">
    <source>
        <dbReference type="PROSITE" id="PS50213"/>
    </source>
</evidence>
<evidence type="ECO:0000256" key="3">
    <source>
        <dbReference type="ARBA" id="ARBA00005106"/>
    </source>
</evidence>
<dbReference type="GO" id="GO:0005739">
    <property type="term" value="C:mitochondrion"/>
    <property type="evidence" value="ECO:0007669"/>
    <property type="project" value="UniProtKB-SubCell"/>
</dbReference>
<evidence type="ECO:0000256" key="18">
    <source>
        <dbReference type="SAM" id="Phobius"/>
    </source>
</evidence>
<reference evidence="20 21" key="1">
    <citation type="submission" date="2013-12" db="EMBL/GenBank/DDBJ databases">
        <authorList>
            <person name="Cubeta M."/>
            <person name="Pakala S."/>
            <person name="Fedorova N."/>
            <person name="Thomas E."/>
            <person name="Dean R."/>
            <person name="Jabaji S."/>
            <person name="Neate S."/>
            <person name="Toda T."/>
            <person name="Tavantzis S."/>
            <person name="Vilgalys R."/>
            <person name="Bharathan N."/>
            <person name="Pakala S."/>
            <person name="Losada L.S."/>
            <person name="Zafar N."/>
            <person name="Nierman W."/>
        </authorList>
    </citation>
    <scope>NUCLEOTIDE SEQUENCE [LARGE SCALE GENOMIC DNA]</scope>
    <source>
        <strain evidence="20 21">123E</strain>
    </source>
</reference>